<protein>
    <submittedName>
        <fullName evidence="1">Uncharacterized protein</fullName>
    </submittedName>
</protein>
<keyword evidence="2" id="KW-1185">Reference proteome</keyword>
<dbReference type="Proteomes" id="UP000824881">
    <property type="component" value="Unassembled WGS sequence"/>
</dbReference>
<comment type="caution">
    <text evidence="1">The sequence shown here is derived from an EMBL/GenBank/DDBJ whole genome shotgun (WGS) entry which is preliminary data.</text>
</comment>
<accession>A0ACB7J7L7</accession>
<dbReference type="EMBL" id="WQMT02000002">
    <property type="protein sequence ID" value="KAG9226574.1"/>
    <property type="molecule type" value="Genomic_DNA"/>
</dbReference>
<organism evidence="1 2">
    <name type="scientific">Pleurotus cornucopiae</name>
    <name type="common">Cornucopia mushroom</name>
    <dbReference type="NCBI Taxonomy" id="5321"/>
    <lineage>
        <taxon>Eukaryota</taxon>
        <taxon>Fungi</taxon>
        <taxon>Dikarya</taxon>
        <taxon>Basidiomycota</taxon>
        <taxon>Agaricomycotina</taxon>
        <taxon>Agaricomycetes</taxon>
        <taxon>Agaricomycetidae</taxon>
        <taxon>Agaricales</taxon>
        <taxon>Pleurotineae</taxon>
        <taxon>Pleurotaceae</taxon>
        <taxon>Pleurotus</taxon>
    </lineage>
</organism>
<proteinExistence type="predicted"/>
<evidence type="ECO:0000313" key="1">
    <source>
        <dbReference type="EMBL" id="KAG9226574.1"/>
    </source>
</evidence>
<gene>
    <name evidence="1" type="ORF">CCMSSC00406_0005759</name>
</gene>
<name>A0ACB7J7L7_PLECO</name>
<evidence type="ECO:0000313" key="2">
    <source>
        <dbReference type="Proteomes" id="UP000824881"/>
    </source>
</evidence>
<sequence length="1116" mass="120363">MDSTAVCGVINEVSRSIASVRECIKDLREKQNGTDLDTKDGISLLTLKNHVMVSYLQSLLLVSSRRALGHSLVDRQPSSQPFSDPERSARGSNAGDLVDSMIENRVVLEKIKVLETRMRYQIDKLVKLAEQSPDAAESAADDPLAFRPNPQNLVPVDGDGAGNDRNKDRDHSEDEDIYRPPRLAPTPYIETAKDKRAKRLPAPSALTSLLDIDPSRPHMETTSGLGTTPSLTSARARELNRITEYEEENFTRLMMKKKDHIRRLRDEEDIALGGSASVGGSSGKTRRRGGGFEDEFNDVLKNVGKSRGAFDRDGYEELRERGKKGDILERSRSKPKSRSLGRDEVGEETGDAGRKRKRIAVVWFEVEPLTPESGDLHLLPILISTMLAVSTAGALLIAEPHSLKRDTVTPLIDLSISPNSCAWANGSTVYLSSNEAIHRYDRVAGSLDHVMSLAEPNSRVLVKDGSGFIVSDGRKVHIVDVKGKTTQTLESHASVISSISLSNDASLLASATSAVVHVYNLATGSNSVLRGLALAGQSIGACAFHSHSRTRLLLGIGRQFVVYDTTRPSSPAKTIPLDTSSSGDINAISSSPFSKSLVAVSTTAGYLGLIDLEKEKGLFRTLNLGVAVPSMSFSQDGASVYLGTCDGRLLVVDLRALEKPPKEVTVNPDGKPITAIAIQSKSQAQEALKKDKVASTSKVTTSSKGAVSHKTTPKSPSKPLLSKKSKTPAMPDADAKARSQPEEAKEAKGLNDSQISVQLETLSAFKAPSKSKVSTTKADSPKVSKAKTPTSLASPSRTTASARPAKVSSPSKLSKDGPRKPRTMPTGSRVRLPAENIPTRSSQLNVPSEHDSRPRSRQSVISSASRTVSSTSTMGPSAGSRVSSMTSARSASSLSSRTTSSATSSKQTRKVSQTSTRMTSRTPSPDLPGVTADPATPIPAARKRAALGVLGLGTPEVNRWIEAGNGGGKAEARKDKGKGKAVGFQETLDAFEDGDEDEDDKENERSLVISPLRRGKPAQHDWAAASPTRLAMPSSPGVPTTGPAHELLRTIVKDVMCDFQQESRNEMVGLHLDMLRMGRNWKKDMKEMMEYMGSLKALQEENLRLREENERLRRGY</sequence>
<reference evidence="1 2" key="1">
    <citation type="journal article" date="2021" name="Appl. Environ. Microbiol.">
        <title>Genetic linkage and physical mapping for an oyster mushroom Pleurotus cornucopiae and QTL analysis for the trait cap color.</title>
        <authorList>
            <person name="Zhang Y."/>
            <person name="Gao W."/>
            <person name="Sonnenberg A."/>
            <person name="Chen Q."/>
            <person name="Zhang J."/>
            <person name="Huang C."/>
        </authorList>
    </citation>
    <scope>NUCLEOTIDE SEQUENCE [LARGE SCALE GENOMIC DNA]</scope>
    <source>
        <strain evidence="1">CCMSSC00406</strain>
    </source>
</reference>